<accession>A0ACC1LDV9</accession>
<name>A0ACC1LDV9_9FUNG</name>
<evidence type="ECO:0000313" key="1">
    <source>
        <dbReference type="EMBL" id="KAJ2806465.1"/>
    </source>
</evidence>
<evidence type="ECO:0000313" key="2">
    <source>
        <dbReference type="Proteomes" id="UP001140087"/>
    </source>
</evidence>
<reference evidence="1" key="1">
    <citation type="submission" date="2022-07" db="EMBL/GenBank/DDBJ databases">
        <title>Phylogenomic reconstructions and comparative analyses of Kickxellomycotina fungi.</title>
        <authorList>
            <person name="Reynolds N.K."/>
            <person name="Stajich J.E."/>
            <person name="Barry K."/>
            <person name="Grigoriev I.V."/>
            <person name="Crous P."/>
            <person name="Smith M.E."/>
        </authorList>
    </citation>
    <scope>NUCLEOTIDE SEQUENCE</scope>
    <source>
        <strain evidence="1">BCRC 34780</strain>
    </source>
</reference>
<protein>
    <submittedName>
        <fullName evidence="1">Uncharacterized protein</fullName>
    </submittedName>
</protein>
<keyword evidence="2" id="KW-1185">Reference proteome</keyword>
<proteinExistence type="predicted"/>
<gene>
    <name evidence="1" type="ORF">H4R21_000859</name>
</gene>
<organism evidence="1 2">
    <name type="scientific">Coemansia helicoidea</name>
    <dbReference type="NCBI Taxonomy" id="1286919"/>
    <lineage>
        <taxon>Eukaryota</taxon>
        <taxon>Fungi</taxon>
        <taxon>Fungi incertae sedis</taxon>
        <taxon>Zoopagomycota</taxon>
        <taxon>Kickxellomycotina</taxon>
        <taxon>Kickxellomycetes</taxon>
        <taxon>Kickxellales</taxon>
        <taxon>Kickxellaceae</taxon>
        <taxon>Coemansia</taxon>
    </lineage>
</organism>
<dbReference type="Proteomes" id="UP001140087">
    <property type="component" value="Unassembled WGS sequence"/>
</dbReference>
<sequence>MATKQHCAYCFAVLQAQLEGASTHGIEAGFDTAAEYPLFVTWTKPGVHGSGGERLRGCIGNFAAMALGSGLREYALTSALRDSRFAPIRRDEMPRLTCAVSLLTDFEEAADYLDWEVGRHGVWIEFRMPGSSRKRTATFLPEIAAEQGWSKEETIDHLLRKGGYELAITKAARESVRLTRYQSSKAHLSYDEFRAMAAADP</sequence>
<dbReference type="EMBL" id="JANBUN010000139">
    <property type="protein sequence ID" value="KAJ2806465.1"/>
    <property type="molecule type" value="Genomic_DNA"/>
</dbReference>
<comment type="caution">
    <text evidence="1">The sequence shown here is derived from an EMBL/GenBank/DDBJ whole genome shotgun (WGS) entry which is preliminary data.</text>
</comment>